<keyword evidence="1" id="KW-1133">Transmembrane helix</keyword>
<organism evidence="2 3">
    <name type="scientific">Litoreibacter ponti</name>
    <dbReference type="NCBI Taxonomy" id="1510457"/>
    <lineage>
        <taxon>Bacteria</taxon>
        <taxon>Pseudomonadati</taxon>
        <taxon>Pseudomonadota</taxon>
        <taxon>Alphaproteobacteria</taxon>
        <taxon>Rhodobacterales</taxon>
        <taxon>Roseobacteraceae</taxon>
        <taxon>Litoreibacter</taxon>
    </lineage>
</organism>
<accession>A0A2T6BKA9</accession>
<dbReference type="Proteomes" id="UP000243978">
    <property type="component" value="Unassembled WGS sequence"/>
</dbReference>
<comment type="caution">
    <text evidence="2">The sequence shown here is derived from an EMBL/GenBank/DDBJ whole genome shotgun (WGS) entry which is preliminary data.</text>
</comment>
<gene>
    <name evidence="2" type="ORF">C8N43_1169</name>
</gene>
<dbReference type="OrthoDB" id="7863342at2"/>
<dbReference type="RefSeq" id="WP_107844701.1">
    <property type="nucleotide sequence ID" value="NZ_QBKS01000001.1"/>
</dbReference>
<feature type="transmembrane region" description="Helical" evidence="1">
    <location>
        <begin position="12"/>
        <end position="32"/>
    </location>
</feature>
<proteinExistence type="predicted"/>
<dbReference type="AlphaFoldDB" id="A0A2T6BKA9"/>
<name>A0A2T6BKA9_9RHOB</name>
<protein>
    <submittedName>
        <fullName evidence="2">Uncharacterized protein</fullName>
    </submittedName>
</protein>
<keyword evidence="1" id="KW-0472">Membrane</keyword>
<reference evidence="2 3" key="1">
    <citation type="submission" date="2018-04" db="EMBL/GenBank/DDBJ databases">
        <title>Genomic Encyclopedia of Archaeal and Bacterial Type Strains, Phase II (KMG-II): from individual species to whole genera.</title>
        <authorList>
            <person name="Goeker M."/>
        </authorList>
    </citation>
    <scope>NUCLEOTIDE SEQUENCE [LARGE SCALE GENOMIC DNA]</scope>
    <source>
        <strain evidence="2 3">DSM 100977</strain>
    </source>
</reference>
<sequence length="283" mass="31313">MLSILLRHYRRIAVFAGGLALFCAMLVAQAGLQYGTPVYIGGFLLLLGLFAALTLALYKVAPRYRGLLEIVGLGAWAGTFALLMPGTGLIAMALGLVVFVASSVGLFMFLRSDMSHRIGNQTTWRDRYSGQVSYPARLVWRHVVPGAAEPGDHCTGMMERYDVDPDDPDTVHVTFKGRNDRAAAYTLTFLERDQPNSCRFFFQGNEADGTLVDGIFSLRITVLDRDSCFVSCVEERCGLSLGSLLERWFDDALGFQHDRLVDKLDTLYGEKYGARKPSMLATE</sequence>
<keyword evidence="1" id="KW-0812">Transmembrane</keyword>
<evidence type="ECO:0000256" key="1">
    <source>
        <dbReference type="SAM" id="Phobius"/>
    </source>
</evidence>
<feature type="transmembrane region" description="Helical" evidence="1">
    <location>
        <begin position="67"/>
        <end position="84"/>
    </location>
</feature>
<feature type="transmembrane region" description="Helical" evidence="1">
    <location>
        <begin position="90"/>
        <end position="110"/>
    </location>
</feature>
<dbReference type="SUPFAM" id="SSF55961">
    <property type="entry name" value="Bet v1-like"/>
    <property type="match status" value="1"/>
</dbReference>
<evidence type="ECO:0000313" key="2">
    <source>
        <dbReference type="EMBL" id="PTX56510.1"/>
    </source>
</evidence>
<dbReference type="EMBL" id="QBKS01000001">
    <property type="protein sequence ID" value="PTX56510.1"/>
    <property type="molecule type" value="Genomic_DNA"/>
</dbReference>
<keyword evidence="3" id="KW-1185">Reference proteome</keyword>
<evidence type="ECO:0000313" key="3">
    <source>
        <dbReference type="Proteomes" id="UP000243978"/>
    </source>
</evidence>
<feature type="transmembrane region" description="Helical" evidence="1">
    <location>
        <begin position="38"/>
        <end position="58"/>
    </location>
</feature>